<feature type="repeat" description="TPR" evidence="1">
    <location>
        <begin position="201"/>
        <end position="234"/>
    </location>
</feature>
<dbReference type="PROSITE" id="PS50005">
    <property type="entry name" value="TPR"/>
    <property type="match status" value="3"/>
</dbReference>
<dbReference type="SUPFAM" id="SSF48452">
    <property type="entry name" value="TPR-like"/>
    <property type="match status" value="2"/>
</dbReference>
<dbReference type="PANTHER" id="PTHR12558">
    <property type="entry name" value="CELL DIVISION CYCLE 16,23,27"/>
    <property type="match status" value="1"/>
</dbReference>
<dbReference type="Pfam" id="PF13432">
    <property type="entry name" value="TPR_16"/>
    <property type="match status" value="1"/>
</dbReference>
<reference evidence="2" key="2">
    <citation type="journal article" date="2021" name="PeerJ">
        <title>Extensive microbial diversity within the chicken gut microbiome revealed by metagenomics and culture.</title>
        <authorList>
            <person name="Gilroy R."/>
            <person name="Ravi A."/>
            <person name="Getino M."/>
            <person name="Pursley I."/>
            <person name="Horton D.L."/>
            <person name="Alikhan N.F."/>
            <person name="Baker D."/>
            <person name="Gharbi K."/>
            <person name="Hall N."/>
            <person name="Watson M."/>
            <person name="Adriaenssens E.M."/>
            <person name="Foster-Nyarko E."/>
            <person name="Jarju S."/>
            <person name="Secka A."/>
            <person name="Antonio M."/>
            <person name="Oren A."/>
            <person name="Chaudhuri R.R."/>
            <person name="La Ragione R."/>
            <person name="Hildebrand F."/>
            <person name="Pallen M.J."/>
        </authorList>
    </citation>
    <scope>NUCLEOTIDE SEQUENCE</scope>
    <source>
        <strain evidence="2">B2-16538</strain>
    </source>
</reference>
<organism evidence="2 3">
    <name type="scientific">Candidatus Cryptobacteroides excrementavium</name>
    <dbReference type="NCBI Taxonomy" id="2840759"/>
    <lineage>
        <taxon>Bacteria</taxon>
        <taxon>Pseudomonadati</taxon>
        <taxon>Bacteroidota</taxon>
        <taxon>Bacteroidia</taxon>
        <taxon>Bacteroidales</taxon>
        <taxon>Candidatus Cryptobacteroides</taxon>
    </lineage>
</organism>
<dbReference type="EMBL" id="JADILX010000082">
    <property type="protein sequence ID" value="MBO8485822.1"/>
    <property type="molecule type" value="Genomic_DNA"/>
</dbReference>
<dbReference type="AlphaFoldDB" id="A0A9D9NRZ2"/>
<dbReference type="PROSITE" id="PS51257">
    <property type="entry name" value="PROKAR_LIPOPROTEIN"/>
    <property type="match status" value="1"/>
</dbReference>
<dbReference type="Pfam" id="PF13181">
    <property type="entry name" value="TPR_8"/>
    <property type="match status" value="1"/>
</dbReference>
<dbReference type="Gene3D" id="1.25.40.10">
    <property type="entry name" value="Tetratricopeptide repeat domain"/>
    <property type="match status" value="3"/>
</dbReference>
<feature type="repeat" description="TPR" evidence="1">
    <location>
        <begin position="66"/>
        <end position="99"/>
    </location>
</feature>
<name>A0A9D9NRZ2_9BACT</name>
<dbReference type="PANTHER" id="PTHR12558:SF13">
    <property type="entry name" value="CELL DIVISION CYCLE PROTEIN 27 HOMOLOG"/>
    <property type="match status" value="1"/>
</dbReference>
<dbReference type="InterPro" id="IPR011990">
    <property type="entry name" value="TPR-like_helical_dom_sf"/>
</dbReference>
<gene>
    <name evidence="2" type="ORF">IAB78_05300</name>
</gene>
<evidence type="ECO:0000313" key="3">
    <source>
        <dbReference type="Proteomes" id="UP000823750"/>
    </source>
</evidence>
<protein>
    <submittedName>
        <fullName evidence="2">Tetratricopeptide repeat protein</fullName>
    </submittedName>
</protein>
<accession>A0A9D9NRZ2</accession>
<reference evidence="2" key="1">
    <citation type="submission" date="2020-10" db="EMBL/GenBank/DDBJ databases">
        <authorList>
            <person name="Gilroy R."/>
        </authorList>
    </citation>
    <scope>NUCLEOTIDE SEQUENCE</scope>
    <source>
        <strain evidence="2">B2-16538</strain>
    </source>
</reference>
<dbReference type="Proteomes" id="UP000823750">
    <property type="component" value="Unassembled WGS sequence"/>
</dbReference>
<dbReference type="PROSITE" id="PS50293">
    <property type="entry name" value="TPR_REGION"/>
    <property type="match status" value="1"/>
</dbReference>
<evidence type="ECO:0000256" key="1">
    <source>
        <dbReference type="PROSITE-ProRule" id="PRU00339"/>
    </source>
</evidence>
<comment type="caution">
    <text evidence="2">The sequence shown here is derived from an EMBL/GenBank/DDBJ whole genome shotgun (WGS) entry which is preliminary data.</text>
</comment>
<feature type="repeat" description="TPR" evidence="1">
    <location>
        <begin position="416"/>
        <end position="449"/>
    </location>
</feature>
<sequence>MKNINRIIFLAAVLLLACGHIVSGQGSRERLIENRIVSAVEKYDERDFSRASELLEGIVAEAPDNDAAHFYLGLSEFCLGHTVAAERELKKAVSLDPDNFWYRYRLAMVYSATDRKELTTAMFEELLEDFPKKSELYYSLIELYLSQDRIDKALGTLDQIETLSGAGEATALTRFDLLRRQGRYEEAYESLRKFSREYSSPQVLSILGDYEMSMYNDSLALKSYDEALAVSPDYAPAVLGKAEVFRVTRRYDEYFPFLERFLRSDSVSPEGKADYLRSLFQRADPMFLKTFSSSLDAMVEGCLEVHPEDSSMLTTAGIYYYGTERASKAKSCFRKNMELYPGSISAAANYVELLMYMDEWTELSSEGRRAFRNFPSEPGFLEMASMADYRLGDYRKVLGICDTVLAVSAGDSVRTLNAYTTMGDMYHQLGENAKAYKAYDAALKIDPEYVPVLNNYAYFLSMDGRKLKKAYQMSRITVEKEPDNPTYLDTFGWILYLQGRPEEAKSHFKHAMLYGGKDSAVILDHYAEVLYALGEYDLAFFYWSQAMSRNNGEIEGLEEKISRRKAQMDSK</sequence>
<dbReference type="InterPro" id="IPR019734">
    <property type="entry name" value="TPR_rpt"/>
</dbReference>
<proteinExistence type="predicted"/>
<dbReference type="SMART" id="SM00028">
    <property type="entry name" value="TPR"/>
    <property type="match status" value="8"/>
</dbReference>
<evidence type="ECO:0000313" key="2">
    <source>
        <dbReference type="EMBL" id="MBO8485822.1"/>
    </source>
</evidence>
<keyword evidence="1" id="KW-0802">TPR repeat</keyword>